<proteinExistence type="predicted"/>
<accession>A0A6A6X829</accession>
<reference evidence="1" key="1">
    <citation type="journal article" date="2020" name="Stud. Mycol.">
        <title>101 Dothideomycetes genomes: a test case for predicting lifestyles and emergence of pathogens.</title>
        <authorList>
            <person name="Haridas S."/>
            <person name="Albert R."/>
            <person name="Binder M."/>
            <person name="Bloem J."/>
            <person name="Labutti K."/>
            <person name="Salamov A."/>
            <person name="Andreopoulos B."/>
            <person name="Baker S."/>
            <person name="Barry K."/>
            <person name="Bills G."/>
            <person name="Bluhm B."/>
            <person name="Cannon C."/>
            <person name="Castanera R."/>
            <person name="Culley D."/>
            <person name="Daum C."/>
            <person name="Ezra D."/>
            <person name="Gonzalez J."/>
            <person name="Henrissat B."/>
            <person name="Kuo A."/>
            <person name="Liang C."/>
            <person name="Lipzen A."/>
            <person name="Lutzoni F."/>
            <person name="Magnuson J."/>
            <person name="Mondo S."/>
            <person name="Nolan M."/>
            <person name="Ohm R."/>
            <person name="Pangilinan J."/>
            <person name="Park H.-J."/>
            <person name="Ramirez L."/>
            <person name="Alfaro M."/>
            <person name="Sun H."/>
            <person name="Tritt A."/>
            <person name="Yoshinaga Y."/>
            <person name="Zwiers L.-H."/>
            <person name="Turgeon B."/>
            <person name="Goodwin S."/>
            <person name="Spatafora J."/>
            <person name="Crous P."/>
            <person name="Grigoriev I."/>
        </authorList>
    </citation>
    <scope>NUCLEOTIDE SEQUENCE</scope>
    <source>
        <strain evidence="1">CBS 109.77</strain>
    </source>
</reference>
<dbReference type="Proteomes" id="UP000799757">
    <property type="component" value="Unassembled WGS sequence"/>
</dbReference>
<evidence type="ECO:0000313" key="2">
    <source>
        <dbReference type="Proteomes" id="UP000799757"/>
    </source>
</evidence>
<sequence>MTPTNLQPRIDSAVHIAAYVPPSRPRQSRFREEFDMVTAEYPPEIPPKPAEVKSPSEPFSRWKWIIWITRCCVSSRQGSKPLRTPTRESSDIPLCEIRTVSDSFSERDDDDIDQSLMQNDMGSRSLADQQVALRFADDAQLRSNAGMGLDQGQEEMCDSEDGSSNFVVGDFSSENSVDGSSNMDEVASEYPAGYRDAMCFADEFHLLHSPELDLAQEALNDSEDDTEDGEMVVPMQTDGGHVSIPGVSMIEDLGRVSNNEQIRFTSKCEAFISRFQHLWEDSFAGSYDVSSFAAFDLYNTPRQIVESDENSLALPSTIVSKDIQFDEDIMREWRMLMQRQELYKWRAWQRHAALWQVPGSDGRGGCERRT</sequence>
<dbReference type="AlphaFoldDB" id="A0A6A6X829"/>
<evidence type="ECO:0000313" key="1">
    <source>
        <dbReference type="EMBL" id="KAF2792556.1"/>
    </source>
</evidence>
<keyword evidence="2" id="KW-1185">Reference proteome</keyword>
<protein>
    <submittedName>
        <fullName evidence="1">Uncharacterized protein</fullName>
    </submittedName>
</protein>
<dbReference type="EMBL" id="MU001964">
    <property type="protein sequence ID" value="KAF2792556.1"/>
    <property type="molecule type" value="Genomic_DNA"/>
</dbReference>
<name>A0A6A6X829_9PLEO</name>
<gene>
    <name evidence="1" type="ORF">K505DRAFT_326066</name>
</gene>
<organism evidence="1 2">
    <name type="scientific">Melanomma pulvis-pyrius CBS 109.77</name>
    <dbReference type="NCBI Taxonomy" id="1314802"/>
    <lineage>
        <taxon>Eukaryota</taxon>
        <taxon>Fungi</taxon>
        <taxon>Dikarya</taxon>
        <taxon>Ascomycota</taxon>
        <taxon>Pezizomycotina</taxon>
        <taxon>Dothideomycetes</taxon>
        <taxon>Pleosporomycetidae</taxon>
        <taxon>Pleosporales</taxon>
        <taxon>Melanommataceae</taxon>
        <taxon>Melanomma</taxon>
    </lineage>
</organism>